<dbReference type="Gene3D" id="1.10.287.180">
    <property type="entry name" value="Transcription elongation factor, GreA/GreB, N-terminal domain"/>
    <property type="match status" value="1"/>
</dbReference>
<evidence type="ECO:0000256" key="6">
    <source>
        <dbReference type="ARBA" id="ARBA00024916"/>
    </source>
</evidence>
<evidence type="ECO:0000313" key="13">
    <source>
        <dbReference type="Proteomes" id="UP000319004"/>
    </source>
</evidence>
<dbReference type="GO" id="GO:0070063">
    <property type="term" value="F:RNA polymerase binding"/>
    <property type="evidence" value="ECO:0007669"/>
    <property type="project" value="InterPro"/>
</dbReference>
<dbReference type="Gene3D" id="3.10.50.30">
    <property type="entry name" value="Transcription elongation factor, GreA/GreB, C-terminal domain"/>
    <property type="match status" value="1"/>
</dbReference>
<dbReference type="FunFam" id="3.10.50.30:FF:000001">
    <property type="entry name" value="Transcription elongation factor GreA"/>
    <property type="match status" value="1"/>
</dbReference>
<dbReference type="SUPFAM" id="SSF46557">
    <property type="entry name" value="GreA transcript cleavage protein, N-terminal domain"/>
    <property type="match status" value="1"/>
</dbReference>
<gene>
    <name evidence="8 12" type="primary">greA</name>
    <name evidence="12" type="ORF">Enr13x_31860</name>
</gene>
<dbReference type="GO" id="GO:0003746">
    <property type="term" value="F:translation elongation factor activity"/>
    <property type="evidence" value="ECO:0007669"/>
    <property type="project" value="UniProtKB-KW"/>
</dbReference>
<keyword evidence="12" id="KW-0648">Protein biosynthesis</keyword>
<proteinExistence type="inferred from homology"/>
<dbReference type="PIRSF" id="PIRSF006092">
    <property type="entry name" value="GreA_GreB"/>
    <property type="match status" value="1"/>
</dbReference>
<keyword evidence="4 8" id="KW-0238">DNA-binding</keyword>
<dbReference type="InterPro" id="IPR006359">
    <property type="entry name" value="Tscrpt_elong_fac_GreA"/>
</dbReference>
<reference evidence="12 13" key="1">
    <citation type="submission" date="2019-03" db="EMBL/GenBank/DDBJ databases">
        <title>Deep-cultivation of Planctomycetes and their phenomic and genomic characterization uncovers novel biology.</title>
        <authorList>
            <person name="Wiegand S."/>
            <person name="Jogler M."/>
            <person name="Boedeker C."/>
            <person name="Pinto D."/>
            <person name="Vollmers J."/>
            <person name="Rivas-Marin E."/>
            <person name="Kohn T."/>
            <person name="Peeters S.H."/>
            <person name="Heuer A."/>
            <person name="Rast P."/>
            <person name="Oberbeckmann S."/>
            <person name="Bunk B."/>
            <person name="Jeske O."/>
            <person name="Meyerdierks A."/>
            <person name="Storesund J.E."/>
            <person name="Kallscheuer N."/>
            <person name="Luecker S."/>
            <person name="Lage O.M."/>
            <person name="Pohl T."/>
            <person name="Merkel B.J."/>
            <person name="Hornburger P."/>
            <person name="Mueller R.-W."/>
            <person name="Bruemmer F."/>
            <person name="Labrenz M."/>
            <person name="Spormann A.M."/>
            <person name="Op den Camp H."/>
            <person name="Overmann J."/>
            <person name="Amann R."/>
            <person name="Jetten M.S.M."/>
            <person name="Mascher T."/>
            <person name="Medema M.H."/>
            <person name="Devos D.P."/>
            <person name="Kaster A.-K."/>
            <person name="Ovreas L."/>
            <person name="Rohde M."/>
            <person name="Galperin M.Y."/>
            <person name="Jogler C."/>
        </authorList>
    </citation>
    <scope>NUCLEOTIDE SEQUENCE [LARGE SCALE GENOMIC DNA]</scope>
    <source>
        <strain evidence="12 13">Enr13</strain>
    </source>
</reference>
<dbReference type="PANTHER" id="PTHR30437:SF4">
    <property type="entry name" value="TRANSCRIPTION ELONGATION FACTOR GREA"/>
    <property type="match status" value="1"/>
</dbReference>
<dbReference type="GO" id="GO:0003677">
    <property type="term" value="F:DNA binding"/>
    <property type="evidence" value="ECO:0007669"/>
    <property type="project" value="UniProtKB-UniRule"/>
</dbReference>
<keyword evidence="5 8" id="KW-0804">Transcription</keyword>
<dbReference type="GO" id="GO:0006354">
    <property type="term" value="P:DNA-templated transcription elongation"/>
    <property type="evidence" value="ECO:0007669"/>
    <property type="project" value="TreeGrafter"/>
</dbReference>
<feature type="domain" description="Transcription elongation factor GreA/GreB C-terminal" evidence="10">
    <location>
        <begin position="82"/>
        <end position="156"/>
    </location>
</feature>
<keyword evidence="12" id="KW-0251">Elongation factor</keyword>
<evidence type="ECO:0000256" key="2">
    <source>
        <dbReference type="ARBA" id="ARBA00013729"/>
    </source>
</evidence>
<evidence type="ECO:0000256" key="5">
    <source>
        <dbReference type="ARBA" id="ARBA00023163"/>
    </source>
</evidence>
<feature type="domain" description="Transcription elongation factor GreA/GreB N-terminal" evidence="11">
    <location>
        <begin position="5"/>
        <end position="75"/>
    </location>
</feature>
<dbReference type="NCBIfam" id="TIGR01462">
    <property type="entry name" value="greA"/>
    <property type="match status" value="1"/>
</dbReference>
<dbReference type="NCBIfam" id="NF001263">
    <property type="entry name" value="PRK00226.1-4"/>
    <property type="match status" value="1"/>
</dbReference>
<dbReference type="OrthoDB" id="9808774at2"/>
<evidence type="ECO:0000256" key="8">
    <source>
        <dbReference type="HAMAP-Rule" id="MF_00105"/>
    </source>
</evidence>
<dbReference type="InterPro" id="IPR036953">
    <property type="entry name" value="GreA/GreB_C_sf"/>
</dbReference>
<dbReference type="RefSeq" id="WP_145387405.1">
    <property type="nucleotide sequence ID" value="NZ_CP037423.1"/>
</dbReference>
<protein>
    <recommendedName>
        <fullName evidence="2 8">Transcription elongation factor GreA</fullName>
    </recommendedName>
    <alternativeName>
        <fullName evidence="7 8">Transcript cleavage factor GreA</fullName>
    </alternativeName>
</protein>
<name>A0A518HRB0_9BACT</name>
<dbReference type="AlphaFoldDB" id="A0A518HRB0"/>
<comment type="similarity">
    <text evidence="1 8 9">Belongs to the GreA/GreB family.</text>
</comment>
<dbReference type="PROSITE" id="PS00829">
    <property type="entry name" value="GREAB_1"/>
    <property type="match status" value="1"/>
</dbReference>
<evidence type="ECO:0000313" key="12">
    <source>
        <dbReference type="EMBL" id="QDV43331.1"/>
    </source>
</evidence>
<dbReference type="Pfam" id="PF01272">
    <property type="entry name" value="GreA_GreB"/>
    <property type="match status" value="1"/>
</dbReference>
<accession>A0A518HRB0</accession>
<dbReference type="InterPro" id="IPR023459">
    <property type="entry name" value="Tscrpt_elong_fac_GreA/B_fam"/>
</dbReference>
<evidence type="ECO:0000256" key="4">
    <source>
        <dbReference type="ARBA" id="ARBA00023125"/>
    </source>
</evidence>
<dbReference type="InterPro" id="IPR001437">
    <property type="entry name" value="Tscrpt_elong_fac_GreA/B_C"/>
</dbReference>
<comment type="function">
    <text evidence="6 8 9">Necessary for efficient RNA polymerase transcription elongation past template-encoded arresting sites. The arresting sites in DNA have the property of trapping a certain fraction of elongating RNA polymerases that pass through, resulting in locked ternary complexes. Cleavage of the nascent transcript by cleavage factors such as GreA or GreB allows the resumption of elongation from the new 3'terminus. GreA releases sequences of 2 to 3 nucleotides.</text>
</comment>
<dbReference type="NCBIfam" id="NF001261">
    <property type="entry name" value="PRK00226.1-2"/>
    <property type="match status" value="1"/>
</dbReference>
<organism evidence="12 13">
    <name type="scientific">Stieleria neptunia</name>
    <dbReference type="NCBI Taxonomy" id="2527979"/>
    <lineage>
        <taxon>Bacteria</taxon>
        <taxon>Pseudomonadati</taxon>
        <taxon>Planctomycetota</taxon>
        <taxon>Planctomycetia</taxon>
        <taxon>Pirellulales</taxon>
        <taxon>Pirellulaceae</taxon>
        <taxon>Stieleria</taxon>
    </lineage>
</organism>
<dbReference type="InterPro" id="IPR018151">
    <property type="entry name" value="TF_GreA/GreB_CS"/>
</dbReference>
<sequence>MVESVPMTREGYNKIKAEIEHLDRDVMPEIADKIALAREEGDLKENAEYHAQRENQGKVQARINLLKDKLARATIVDMSELPRDEVVFGCTVTVEDQDDGMEEEFTFVGAGEDDYKSGKILVTSPIGKGLIGKKVGEIAKIEVPAGMMTLKVIKIEFPDV</sequence>
<evidence type="ECO:0000256" key="3">
    <source>
        <dbReference type="ARBA" id="ARBA00023015"/>
    </source>
</evidence>
<dbReference type="GO" id="GO:0032784">
    <property type="term" value="P:regulation of DNA-templated transcription elongation"/>
    <property type="evidence" value="ECO:0007669"/>
    <property type="project" value="UniProtKB-UniRule"/>
</dbReference>
<dbReference type="Proteomes" id="UP000319004">
    <property type="component" value="Chromosome"/>
</dbReference>
<evidence type="ECO:0000256" key="9">
    <source>
        <dbReference type="RuleBase" id="RU000556"/>
    </source>
</evidence>
<dbReference type="EMBL" id="CP037423">
    <property type="protein sequence ID" value="QDV43331.1"/>
    <property type="molecule type" value="Genomic_DNA"/>
</dbReference>
<evidence type="ECO:0000256" key="7">
    <source>
        <dbReference type="ARBA" id="ARBA00030776"/>
    </source>
</evidence>
<evidence type="ECO:0000259" key="10">
    <source>
        <dbReference type="Pfam" id="PF01272"/>
    </source>
</evidence>
<dbReference type="FunFam" id="1.10.287.180:FF:000001">
    <property type="entry name" value="Transcription elongation factor GreA"/>
    <property type="match status" value="1"/>
</dbReference>
<dbReference type="Pfam" id="PF03449">
    <property type="entry name" value="GreA_GreB_N"/>
    <property type="match status" value="1"/>
</dbReference>
<dbReference type="InterPro" id="IPR022691">
    <property type="entry name" value="Tscrpt_elong_fac_GreA/B_N"/>
</dbReference>
<dbReference type="KEGG" id="snep:Enr13x_31860"/>
<dbReference type="HAMAP" id="MF_00105">
    <property type="entry name" value="GreA_GreB"/>
    <property type="match status" value="1"/>
</dbReference>
<keyword evidence="3 8" id="KW-0805">Transcription regulation</keyword>
<dbReference type="InterPro" id="IPR036805">
    <property type="entry name" value="Tscrpt_elong_fac_GreA/B_N_sf"/>
</dbReference>
<evidence type="ECO:0000259" key="11">
    <source>
        <dbReference type="Pfam" id="PF03449"/>
    </source>
</evidence>
<keyword evidence="13" id="KW-1185">Reference proteome</keyword>
<evidence type="ECO:0000256" key="1">
    <source>
        <dbReference type="ARBA" id="ARBA00008213"/>
    </source>
</evidence>
<dbReference type="InterPro" id="IPR028624">
    <property type="entry name" value="Tscrpt_elong_fac_GreA/B"/>
</dbReference>
<dbReference type="PANTHER" id="PTHR30437">
    <property type="entry name" value="TRANSCRIPTION ELONGATION FACTOR GREA"/>
    <property type="match status" value="1"/>
</dbReference>
<dbReference type="SUPFAM" id="SSF54534">
    <property type="entry name" value="FKBP-like"/>
    <property type="match status" value="1"/>
</dbReference>